<organism evidence="1 2">
    <name type="scientific">Cytobacillus depressus</name>
    <dbReference type="NCBI Taxonomy" id="1602942"/>
    <lineage>
        <taxon>Bacteria</taxon>
        <taxon>Bacillati</taxon>
        <taxon>Bacillota</taxon>
        <taxon>Bacilli</taxon>
        <taxon>Bacillales</taxon>
        <taxon>Bacillaceae</taxon>
        <taxon>Cytobacillus</taxon>
    </lineage>
</organism>
<dbReference type="AlphaFoldDB" id="A0A6L3V012"/>
<dbReference type="OrthoDB" id="2376882at2"/>
<dbReference type="EMBL" id="WBOS01000025">
    <property type="protein sequence ID" value="KAB2328702.1"/>
    <property type="molecule type" value="Genomic_DNA"/>
</dbReference>
<sequence>MMESINYTLQVKITFWEDGYFKYYSGVVSKVD</sequence>
<protein>
    <submittedName>
        <fullName evidence="1">YolD-like family protein</fullName>
    </submittedName>
</protein>
<proteinExistence type="predicted"/>
<accession>A0A6L3V012</accession>
<comment type="caution">
    <text evidence="1">The sequence shown here is derived from an EMBL/GenBank/DDBJ whole genome shotgun (WGS) entry which is preliminary data.</text>
</comment>
<evidence type="ECO:0000313" key="1">
    <source>
        <dbReference type="EMBL" id="KAB2328702.1"/>
    </source>
</evidence>
<gene>
    <name evidence="1" type="ORF">F7731_24635</name>
</gene>
<name>A0A6L3V012_9BACI</name>
<reference evidence="1 2" key="1">
    <citation type="journal article" date="2016" name="Antonie Van Leeuwenhoek">
        <title>Bacillus depressus sp. nov., isolated from soil of a sunflower field.</title>
        <authorList>
            <person name="Wei X."/>
            <person name="Xin D."/>
            <person name="Xin Y."/>
            <person name="Zhang H."/>
            <person name="Wang T."/>
            <person name="Zhang J."/>
        </authorList>
    </citation>
    <scope>NUCLEOTIDE SEQUENCE [LARGE SCALE GENOMIC DNA]</scope>
    <source>
        <strain evidence="1 2">BZ1</strain>
    </source>
</reference>
<dbReference type="Proteomes" id="UP000481030">
    <property type="component" value="Unassembled WGS sequence"/>
</dbReference>
<keyword evidence="2" id="KW-1185">Reference proteome</keyword>
<evidence type="ECO:0000313" key="2">
    <source>
        <dbReference type="Proteomes" id="UP000481030"/>
    </source>
</evidence>